<feature type="transmembrane region" description="Helical" evidence="6">
    <location>
        <begin position="91"/>
        <end position="119"/>
    </location>
</feature>
<feature type="transmembrane region" description="Helical" evidence="6">
    <location>
        <begin position="412"/>
        <end position="431"/>
    </location>
</feature>
<feature type="transmembrane region" description="Helical" evidence="6">
    <location>
        <begin position="47"/>
        <end position="70"/>
    </location>
</feature>
<reference evidence="7" key="2">
    <citation type="submission" date="2021-04" db="EMBL/GenBank/DDBJ databases">
        <authorList>
            <person name="Liu J."/>
        </authorList>
    </citation>
    <scope>NUCLEOTIDE SEQUENCE</scope>
    <source>
        <strain evidence="7">BAD-6</strain>
    </source>
</reference>
<dbReference type="Proteomes" id="UP000675664">
    <property type="component" value="Unassembled WGS sequence"/>
</dbReference>
<dbReference type="InterPro" id="IPR050367">
    <property type="entry name" value="APC_superfamily"/>
</dbReference>
<evidence type="ECO:0000313" key="7">
    <source>
        <dbReference type="EMBL" id="MBR0598090.1"/>
    </source>
</evidence>
<comment type="caution">
    <text evidence="7">The sequence shown here is derived from an EMBL/GenBank/DDBJ whole genome shotgun (WGS) entry which is preliminary data.</text>
</comment>
<dbReference type="EMBL" id="JAGSND010000005">
    <property type="protein sequence ID" value="MBR0598090.1"/>
    <property type="molecule type" value="Genomic_DNA"/>
</dbReference>
<dbReference type="GO" id="GO:0005886">
    <property type="term" value="C:plasma membrane"/>
    <property type="evidence" value="ECO:0007669"/>
    <property type="project" value="UniProtKB-SubCell"/>
</dbReference>
<dbReference type="PANTHER" id="PTHR42770">
    <property type="entry name" value="AMINO ACID TRANSPORTER-RELATED"/>
    <property type="match status" value="1"/>
</dbReference>
<dbReference type="RefSeq" id="WP_227018220.1">
    <property type="nucleotide sequence ID" value="NZ_JAGSND010000005.1"/>
</dbReference>
<keyword evidence="3 6" id="KW-0812">Transmembrane</keyword>
<feature type="transmembrane region" description="Helical" evidence="6">
    <location>
        <begin position="247"/>
        <end position="268"/>
    </location>
</feature>
<dbReference type="GO" id="GO:0022857">
    <property type="term" value="F:transmembrane transporter activity"/>
    <property type="evidence" value="ECO:0007669"/>
    <property type="project" value="InterPro"/>
</dbReference>
<dbReference type="Gene3D" id="1.20.1740.10">
    <property type="entry name" value="Amino acid/polyamine transporter I"/>
    <property type="match status" value="1"/>
</dbReference>
<keyword evidence="4 6" id="KW-1133">Transmembrane helix</keyword>
<feature type="transmembrane region" description="Helical" evidence="6">
    <location>
        <begin position="300"/>
        <end position="324"/>
    </location>
</feature>
<keyword evidence="8" id="KW-1185">Reference proteome</keyword>
<evidence type="ECO:0000256" key="4">
    <source>
        <dbReference type="ARBA" id="ARBA00022989"/>
    </source>
</evidence>
<dbReference type="InterPro" id="IPR002293">
    <property type="entry name" value="AA/rel_permease1"/>
</dbReference>
<keyword evidence="2" id="KW-1003">Cell membrane</keyword>
<evidence type="ECO:0000313" key="8">
    <source>
        <dbReference type="Proteomes" id="UP000675664"/>
    </source>
</evidence>
<organism evidence="7 8">
    <name type="scientific">Sinanaerobacter chloroacetimidivorans</name>
    <dbReference type="NCBI Taxonomy" id="2818044"/>
    <lineage>
        <taxon>Bacteria</taxon>
        <taxon>Bacillati</taxon>
        <taxon>Bacillota</taxon>
        <taxon>Clostridia</taxon>
        <taxon>Peptostreptococcales</taxon>
        <taxon>Anaerovoracaceae</taxon>
        <taxon>Sinanaerobacter</taxon>
    </lineage>
</organism>
<reference evidence="7" key="1">
    <citation type="submission" date="2021-04" db="EMBL/GenBank/DDBJ databases">
        <title>Sinoanaerobacter chloroacetimidivorans sp. nov., an obligate anaerobic bacterium isolated from anaerobic sludge.</title>
        <authorList>
            <person name="Bao Y."/>
        </authorList>
    </citation>
    <scope>NUCLEOTIDE SEQUENCE</scope>
    <source>
        <strain evidence="7">BAD-6</strain>
    </source>
</reference>
<feature type="transmembrane region" description="Helical" evidence="6">
    <location>
        <begin position="369"/>
        <end position="392"/>
    </location>
</feature>
<evidence type="ECO:0000256" key="3">
    <source>
        <dbReference type="ARBA" id="ARBA00022692"/>
    </source>
</evidence>
<evidence type="ECO:0000256" key="2">
    <source>
        <dbReference type="ARBA" id="ARBA00022475"/>
    </source>
</evidence>
<evidence type="ECO:0000256" key="1">
    <source>
        <dbReference type="ARBA" id="ARBA00004651"/>
    </source>
</evidence>
<dbReference type="PANTHER" id="PTHR42770:SF7">
    <property type="entry name" value="MEMBRANE PROTEIN"/>
    <property type="match status" value="1"/>
</dbReference>
<feature type="transmembrane region" description="Helical" evidence="6">
    <location>
        <begin position="139"/>
        <end position="160"/>
    </location>
</feature>
<protein>
    <submittedName>
        <fullName evidence="7">APC family permease</fullName>
    </submittedName>
</protein>
<feature type="transmembrane region" description="Helical" evidence="6">
    <location>
        <begin position="210"/>
        <end position="227"/>
    </location>
</feature>
<evidence type="ECO:0000256" key="5">
    <source>
        <dbReference type="ARBA" id="ARBA00023136"/>
    </source>
</evidence>
<name>A0A8J8B398_9FIRM</name>
<comment type="subcellular location">
    <subcellularLocation>
        <location evidence="1">Cell membrane</location>
        <topology evidence="1">Multi-pass membrane protein</topology>
    </subcellularLocation>
</comment>
<gene>
    <name evidence="7" type="ORF">KCX82_09415</name>
</gene>
<accession>A0A8J8B398</accession>
<dbReference type="Pfam" id="PF13520">
    <property type="entry name" value="AA_permease_2"/>
    <property type="match status" value="1"/>
</dbReference>
<evidence type="ECO:0000256" key="6">
    <source>
        <dbReference type="SAM" id="Phobius"/>
    </source>
</evidence>
<sequence length="494" mass="52878">MSNEPVQRESLSKVLSRRDILALAFGTMVGWGWVMLTAGWVASAGVLGAIIAFLFGAVLCMFVGATYAELTPALPLAGGELVFSYRGLGYFWSWFTAWAICLAYIGVAAWEGIAISTAINYVIPFPQAVPLWTLNGSTVYLTWSLVGIIGAAVIMLINLVGIKQSAVFQTVGTAGLILSGIIFLTGGAFLGSPSNMEPMFSGIAEGIGPWAGILAVMMMAPGMYVGFDVIPQSAEEMNIPPKQIANVVFLSILMGAAWYILMITAASLSAPEEVRNSFAGSVPVAEIAAYAFGSPVWGKIMIVGALCGIVTSWNGFFIGASRVIFSMGRAKMIPAVFGKVSPKYGTPTAAILLVGIICMITPLMGRNALVWFVDTASFGTVVAYLMVAISFVYIRKNEPNLNRPYKNKHPMVIGAAAIISALFFISLYLPFGPSGLVWPYEWAFILFWVILGVILAAVAKASIGPVSAAEREYLIFGEEYARKEIIKDLNRKIG</sequence>
<keyword evidence="5 6" id="KW-0472">Membrane</keyword>
<dbReference type="PIRSF" id="PIRSF006060">
    <property type="entry name" value="AA_transporter"/>
    <property type="match status" value="1"/>
</dbReference>
<feature type="transmembrane region" description="Helical" evidence="6">
    <location>
        <begin position="167"/>
        <end position="190"/>
    </location>
</feature>
<feature type="transmembrane region" description="Helical" evidence="6">
    <location>
        <begin position="443"/>
        <end position="463"/>
    </location>
</feature>
<feature type="transmembrane region" description="Helical" evidence="6">
    <location>
        <begin position="20"/>
        <end position="41"/>
    </location>
</feature>
<feature type="transmembrane region" description="Helical" evidence="6">
    <location>
        <begin position="344"/>
        <end position="363"/>
    </location>
</feature>
<dbReference type="AlphaFoldDB" id="A0A8J8B398"/>
<proteinExistence type="predicted"/>